<name>A0AA89L4V5_9LACO</name>
<evidence type="ECO:0000313" key="2">
    <source>
        <dbReference type="EMBL" id="KRM24501.1"/>
    </source>
</evidence>
<sequence length="64" mass="7228">MENQFSKTNSGRLKIIGIQAFKGKAHQLVQLTSIFSLTILMNSAYFATIINFLGFNLDFRDENA</sequence>
<gene>
    <name evidence="2" type="ORF">FC90_GL000206</name>
</gene>
<keyword evidence="1" id="KW-0812">Transmembrane</keyword>
<proteinExistence type="predicted"/>
<comment type="caution">
    <text evidence="2">The sequence shown here is derived from an EMBL/GenBank/DDBJ whole genome shotgun (WGS) entry which is preliminary data.</text>
</comment>
<keyword evidence="1" id="KW-1133">Transmembrane helix</keyword>
<dbReference type="AlphaFoldDB" id="A0AA89L4V5"/>
<organism evidence="2 3">
    <name type="scientific">Latilactobacillus graminis DSM 20719</name>
    <dbReference type="NCBI Taxonomy" id="1423752"/>
    <lineage>
        <taxon>Bacteria</taxon>
        <taxon>Bacillati</taxon>
        <taxon>Bacillota</taxon>
        <taxon>Bacilli</taxon>
        <taxon>Lactobacillales</taxon>
        <taxon>Lactobacillaceae</taxon>
        <taxon>Latilactobacillus</taxon>
    </lineage>
</organism>
<protein>
    <submittedName>
        <fullName evidence="2">Uncharacterized protein</fullName>
    </submittedName>
</protein>
<keyword evidence="1" id="KW-0472">Membrane</keyword>
<evidence type="ECO:0000313" key="3">
    <source>
        <dbReference type="Proteomes" id="UP000050823"/>
    </source>
</evidence>
<feature type="transmembrane region" description="Helical" evidence="1">
    <location>
        <begin position="34"/>
        <end position="55"/>
    </location>
</feature>
<accession>A0AA89L4V5</accession>
<evidence type="ECO:0000256" key="1">
    <source>
        <dbReference type="SAM" id="Phobius"/>
    </source>
</evidence>
<dbReference type="EMBL" id="AYZB01000001">
    <property type="protein sequence ID" value="KRM24501.1"/>
    <property type="molecule type" value="Genomic_DNA"/>
</dbReference>
<dbReference type="Proteomes" id="UP000050823">
    <property type="component" value="Unassembled WGS sequence"/>
</dbReference>
<reference evidence="2 3" key="1">
    <citation type="journal article" date="2015" name="Genome Announc.">
        <title>Expanding the biotechnology potential of lactobacilli through comparative genomics of 213 strains and associated genera.</title>
        <authorList>
            <person name="Sun Z."/>
            <person name="Harris H.M."/>
            <person name="McCann A."/>
            <person name="Guo C."/>
            <person name="Argimon S."/>
            <person name="Zhang W."/>
            <person name="Yang X."/>
            <person name="Jeffery I.B."/>
            <person name="Cooney J.C."/>
            <person name="Kagawa T.F."/>
            <person name="Liu W."/>
            <person name="Song Y."/>
            <person name="Salvetti E."/>
            <person name="Wrobel A."/>
            <person name="Rasinkangas P."/>
            <person name="Parkhill J."/>
            <person name="Rea M.C."/>
            <person name="O'Sullivan O."/>
            <person name="Ritari J."/>
            <person name="Douillard F.P."/>
            <person name="Paul Ross R."/>
            <person name="Yang R."/>
            <person name="Briner A.E."/>
            <person name="Felis G.E."/>
            <person name="de Vos W.M."/>
            <person name="Barrangou R."/>
            <person name="Klaenhammer T.R."/>
            <person name="Caufield P.W."/>
            <person name="Cui Y."/>
            <person name="Zhang H."/>
            <person name="O'Toole P.W."/>
        </authorList>
    </citation>
    <scope>NUCLEOTIDE SEQUENCE [LARGE SCALE GENOMIC DNA]</scope>
    <source>
        <strain evidence="2 3">DSM 20719</strain>
    </source>
</reference>